<evidence type="ECO:0000313" key="1">
    <source>
        <dbReference type="EMBL" id="HHI98204.1"/>
    </source>
</evidence>
<sequence>MKFYRIKAHLVKVTAEEILARKLSLARRFFEKYRQNLLKEPKITELLTAHGKAFARAQEVTIETGAASFCARCGREGRSCCGADMELHCDDALLVANLLAGVDFPRKRLWPKACFFLGPAGCVLKIRPLICRNFICPELATALGPEKVSSLQEALEEEARLLFWLTEEIKRWLIKGL</sequence>
<dbReference type="Proteomes" id="UP000886101">
    <property type="component" value="Unassembled WGS sequence"/>
</dbReference>
<protein>
    <submittedName>
        <fullName evidence="1">Uncharacterized protein</fullName>
    </submittedName>
</protein>
<comment type="caution">
    <text evidence="1">The sequence shown here is derived from an EMBL/GenBank/DDBJ whole genome shotgun (WGS) entry which is preliminary data.</text>
</comment>
<gene>
    <name evidence="1" type="ORF">ENJ96_10225</name>
</gene>
<name>A0A7V5U3I2_9BACT</name>
<reference evidence="1" key="1">
    <citation type="journal article" date="2020" name="mSystems">
        <title>Genome- and Community-Level Interaction Insights into Carbon Utilization and Element Cycling Functions of Hydrothermarchaeota in Hydrothermal Sediment.</title>
        <authorList>
            <person name="Zhou Z."/>
            <person name="Liu Y."/>
            <person name="Xu W."/>
            <person name="Pan J."/>
            <person name="Luo Z.H."/>
            <person name="Li M."/>
        </authorList>
    </citation>
    <scope>NUCLEOTIDE SEQUENCE [LARGE SCALE GENOMIC DNA]</scope>
    <source>
        <strain evidence="1">HyVt-533</strain>
    </source>
</reference>
<proteinExistence type="predicted"/>
<accession>A0A7V5U3I2</accession>
<dbReference type="EMBL" id="DROK01000301">
    <property type="protein sequence ID" value="HHI98204.1"/>
    <property type="molecule type" value="Genomic_DNA"/>
</dbReference>
<organism evidence="1">
    <name type="scientific">Thermodesulfatator atlanticus</name>
    <dbReference type="NCBI Taxonomy" id="501497"/>
    <lineage>
        <taxon>Bacteria</taxon>
        <taxon>Pseudomonadati</taxon>
        <taxon>Thermodesulfobacteriota</taxon>
        <taxon>Thermodesulfobacteria</taxon>
        <taxon>Thermodesulfobacteriales</taxon>
        <taxon>Thermodesulfatatoraceae</taxon>
        <taxon>Thermodesulfatator</taxon>
    </lineage>
</organism>
<dbReference type="AlphaFoldDB" id="A0A7V5U3I2"/>